<gene>
    <name evidence="2" type="ORF">DFR70_110126</name>
</gene>
<evidence type="ECO:0000313" key="3">
    <source>
        <dbReference type="Proteomes" id="UP000247569"/>
    </source>
</evidence>
<evidence type="ECO:0000313" key="2">
    <source>
        <dbReference type="EMBL" id="PXX60286.1"/>
    </source>
</evidence>
<evidence type="ECO:0008006" key="4">
    <source>
        <dbReference type="Google" id="ProtNLM"/>
    </source>
</evidence>
<reference evidence="2 3" key="1">
    <citation type="submission" date="2018-05" db="EMBL/GenBank/DDBJ databases">
        <title>Genomic Encyclopedia of Type Strains, Phase IV (KMG-IV): sequencing the most valuable type-strain genomes for metagenomic binning, comparative biology and taxonomic classification.</title>
        <authorList>
            <person name="Goeker M."/>
        </authorList>
    </citation>
    <scope>NUCLEOTIDE SEQUENCE [LARGE SCALE GENOMIC DNA]</scope>
    <source>
        <strain evidence="2 3">DSM 44704</strain>
    </source>
</reference>
<proteinExistence type="predicted"/>
<dbReference type="Proteomes" id="UP000247569">
    <property type="component" value="Unassembled WGS sequence"/>
</dbReference>
<feature type="region of interest" description="Disordered" evidence="1">
    <location>
        <begin position="136"/>
        <end position="159"/>
    </location>
</feature>
<keyword evidence="3" id="KW-1185">Reference proteome</keyword>
<protein>
    <recommendedName>
        <fullName evidence="4">Excreted virulence factor EspC (Type VII ESX diderm)</fullName>
    </recommendedName>
</protein>
<organism evidence="2 3">
    <name type="scientific">Nocardia tenerifensis</name>
    <dbReference type="NCBI Taxonomy" id="228006"/>
    <lineage>
        <taxon>Bacteria</taxon>
        <taxon>Bacillati</taxon>
        <taxon>Actinomycetota</taxon>
        <taxon>Actinomycetes</taxon>
        <taxon>Mycobacteriales</taxon>
        <taxon>Nocardiaceae</taxon>
        <taxon>Nocardia</taxon>
    </lineage>
</organism>
<name>A0A318JZW3_9NOCA</name>
<sequence>MGDEPNTSPRPMENLVNAAREGQLAVQMKPEDFVYIDRDCDYFKRTIQRIQRIAEEVSGQPSWGLGESNRQMVSAGTVVDRFKGKAKTAKDGNDVYAVMEQHYKIVEDIQTTYRSVRERMMQADSNFAAEFTRLNETLPERPPAQLPAGPYLLPDGTAR</sequence>
<dbReference type="AlphaFoldDB" id="A0A318JZW3"/>
<comment type="caution">
    <text evidence="2">The sequence shown here is derived from an EMBL/GenBank/DDBJ whole genome shotgun (WGS) entry which is preliminary data.</text>
</comment>
<dbReference type="EMBL" id="QJKF01000010">
    <property type="protein sequence ID" value="PXX60286.1"/>
    <property type="molecule type" value="Genomic_DNA"/>
</dbReference>
<accession>A0A318JZW3</accession>
<evidence type="ECO:0000256" key="1">
    <source>
        <dbReference type="SAM" id="MobiDB-lite"/>
    </source>
</evidence>